<keyword evidence="4" id="KW-1185">Reference proteome</keyword>
<keyword evidence="2" id="KW-0472">Membrane</keyword>
<keyword evidence="2" id="KW-0812">Transmembrane</keyword>
<accession>A0A939LYT2</accession>
<feature type="transmembrane region" description="Helical" evidence="2">
    <location>
        <begin position="12"/>
        <end position="35"/>
    </location>
</feature>
<feature type="region of interest" description="Disordered" evidence="1">
    <location>
        <begin position="173"/>
        <end position="208"/>
    </location>
</feature>
<evidence type="ECO:0000256" key="2">
    <source>
        <dbReference type="SAM" id="Phobius"/>
    </source>
</evidence>
<evidence type="ECO:0000256" key="1">
    <source>
        <dbReference type="SAM" id="MobiDB-lite"/>
    </source>
</evidence>
<protein>
    <submittedName>
        <fullName evidence="3">Uncharacterized protein</fullName>
    </submittedName>
</protein>
<feature type="transmembrane region" description="Helical" evidence="2">
    <location>
        <begin position="70"/>
        <end position="91"/>
    </location>
</feature>
<feature type="transmembrane region" description="Helical" evidence="2">
    <location>
        <begin position="106"/>
        <end position="130"/>
    </location>
</feature>
<sequence length="208" mass="21149">MGRRHERSGRGIPALLRFAALLVPVAPVIVAVVLLDRVVAAIRFELNQGGLVSCSVGMGGITVSCETSAAIRYAVGGVIAAAITACAARVLDASRPAAVGRLRDELLIAALGPFAVLHAGAGFVLCYFGLFWGGVRSWTPDFLIGLLTPYAAGAVLGTLGFWAVLRLLRARPAAGKDEGSPDPSRNATATAPATAPAPAPAASDGPTP</sequence>
<evidence type="ECO:0000313" key="3">
    <source>
        <dbReference type="EMBL" id="MBO1805608.1"/>
    </source>
</evidence>
<dbReference type="RefSeq" id="WP_208046081.1">
    <property type="nucleotide sequence ID" value="NZ_JAGDYL010000015.1"/>
</dbReference>
<feature type="compositionally biased region" description="Low complexity" evidence="1">
    <location>
        <begin position="187"/>
        <end position="202"/>
    </location>
</feature>
<dbReference type="EMBL" id="JAGDYL010000015">
    <property type="protein sequence ID" value="MBO1805608.1"/>
    <property type="molecule type" value="Genomic_DNA"/>
</dbReference>
<comment type="caution">
    <text evidence="3">The sequence shown here is derived from an EMBL/GenBank/DDBJ whole genome shotgun (WGS) entry which is preliminary data.</text>
</comment>
<reference evidence="3" key="1">
    <citation type="submission" date="2021-03" db="EMBL/GenBank/DDBJ databases">
        <title>Leucobacter chromiisoli sp. nov., isolated from chromium-containing soil of chemical plant.</title>
        <authorList>
            <person name="Xu Z."/>
        </authorList>
    </citation>
    <scope>NUCLEOTIDE SEQUENCE</scope>
    <source>
        <strain evidence="3">A2</strain>
    </source>
</reference>
<gene>
    <name evidence="3" type="ORF">J4H91_09805</name>
</gene>
<organism evidence="3 4">
    <name type="scientific">Leucobacter ruminantium</name>
    <dbReference type="NCBI Taxonomy" id="1289170"/>
    <lineage>
        <taxon>Bacteria</taxon>
        <taxon>Bacillati</taxon>
        <taxon>Actinomycetota</taxon>
        <taxon>Actinomycetes</taxon>
        <taxon>Micrococcales</taxon>
        <taxon>Microbacteriaceae</taxon>
        <taxon>Leucobacter</taxon>
    </lineage>
</organism>
<keyword evidence="2" id="KW-1133">Transmembrane helix</keyword>
<proteinExistence type="predicted"/>
<feature type="transmembrane region" description="Helical" evidence="2">
    <location>
        <begin position="142"/>
        <end position="165"/>
    </location>
</feature>
<name>A0A939LYT2_9MICO</name>
<evidence type="ECO:0000313" key="4">
    <source>
        <dbReference type="Proteomes" id="UP000664398"/>
    </source>
</evidence>
<dbReference type="Proteomes" id="UP000664398">
    <property type="component" value="Unassembled WGS sequence"/>
</dbReference>
<dbReference type="AlphaFoldDB" id="A0A939LYT2"/>